<keyword evidence="1" id="KW-0812">Transmembrane</keyword>
<dbReference type="RefSeq" id="WP_008059922.1">
    <property type="nucleotide sequence ID" value="NZ_AFHG01000036.1"/>
</dbReference>
<dbReference type="eggNOG" id="COG5615">
    <property type="taxonomic scope" value="Bacteria"/>
</dbReference>
<dbReference type="InterPro" id="IPR008457">
    <property type="entry name" value="Cu-R_CopD_dom"/>
</dbReference>
<keyword evidence="4" id="KW-1185">Reference proteome</keyword>
<organism evidence="3 4">
    <name type="scientific">Methyloversatilis universalis (strain ATCC BAA-1314 / DSM 25237 / JCM 13912 / CCUG 52030 / FAM5)</name>
    <dbReference type="NCBI Taxonomy" id="1000565"/>
    <lineage>
        <taxon>Bacteria</taxon>
        <taxon>Pseudomonadati</taxon>
        <taxon>Pseudomonadota</taxon>
        <taxon>Betaproteobacteria</taxon>
        <taxon>Nitrosomonadales</taxon>
        <taxon>Sterolibacteriaceae</taxon>
        <taxon>Methyloversatilis</taxon>
    </lineage>
</organism>
<comment type="caution">
    <text evidence="3">The sequence shown here is derived from an EMBL/GenBank/DDBJ whole genome shotgun (WGS) entry which is preliminary data.</text>
</comment>
<dbReference type="STRING" id="1000565.METUNv1_01274"/>
<sequence length="155" mass="17001">MNLHYLMLFLHIAGVTVWVGGMFFAYVCLRPVAASQLEPPARLTLWRGVFARFFPAVWVSVLAILGSGLAMMLAVGMKAAPIYWHMMFGIGLVMMLIFMHVFFAPWRRLQRAVDAADWPAGGAALGQIRKLVALNTTLGFINIAVATLGHLLANG</sequence>
<feature type="transmembrane region" description="Helical" evidence="1">
    <location>
        <begin position="82"/>
        <end position="103"/>
    </location>
</feature>
<dbReference type="EMBL" id="AFHG01000036">
    <property type="protein sequence ID" value="EGK72509.1"/>
    <property type="molecule type" value="Genomic_DNA"/>
</dbReference>
<reference evidence="3 4" key="1">
    <citation type="journal article" date="2011" name="J. Bacteriol.">
        <title>Genome sequence of Methyloversatilis universalis FAM5T, a methylotrophic representative of the order Rhodocyclales.</title>
        <authorList>
            <person name="Kittichotirat W."/>
            <person name="Good N.M."/>
            <person name="Hall R."/>
            <person name="Bringel F."/>
            <person name="Lajus A."/>
            <person name="Medigue C."/>
            <person name="Smalley N.E."/>
            <person name="Beck D."/>
            <person name="Bumgarner R."/>
            <person name="Vuilleumier S."/>
            <person name="Kalyuzhnaya M.G."/>
        </authorList>
    </citation>
    <scope>NUCLEOTIDE SEQUENCE [LARGE SCALE GENOMIC DNA]</scope>
    <source>
        <strain evidence="4">ATCC BAA-1314 / JCM 13912 / FAM5</strain>
    </source>
</reference>
<proteinExistence type="predicted"/>
<dbReference type="GO" id="GO:0016020">
    <property type="term" value="C:membrane"/>
    <property type="evidence" value="ECO:0007669"/>
    <property type="project" value="InterPro"/>
</dbReference>
<evidence type="ECO:0000259" key="2">
    <source>
        <dbReference type="Pfam" id="PF05425"/>
    </source>
</evidence>
<name>F5RAB3_METUF</name>
<feature type="transmembrane region" description="Helical" evidence="1">
    <location>
        <begin position="131"/>
        <end position="153"/>
    </location>
</feature>
<accession>F5RAB3</accession>
<feature type="transmembrane region" description="Helical" evidence="1">
    <location>
        <begin position="6"/>
        <end position="29"/>
    </location>
</feature>
<gene>
    <name evidence="3" type="ORF">METUNv1_01274</name>
</gene>
<dbReference type="OrthoDB" id="8419862at2"/>
<dbReference type="Proteomes" id="UP000005019">
    <property type="component" value="Unassembled WGS sequence"/>
</dbReference>
<keyword evidence="1" id="KW-0472">Membrane</keyword>
<evidence type="ECO:0000313" key="4">
    <source>
        <dbReference type="Proteomes" id="UP000005019"/>
    </source>
</evidence>
<evidence type="ECO:0000313" key="3">
    <source>
        <dbReference type="EMBL" id="EGK72509.1"/>
    </source>
</evidence>
<feature type="domain" description="Copper resistance protein D" evidence="2">
    <location>
        <begin position="49"/>
        <end position="147"/>
    </location>
</feature>
<keyword evidence="1" id="KW-1133">Transmembrane helix</keyword>
<evidence type="ECO:0000256" key="1">
    <source>
        <dbReference type="SAM" id="Phobius"/>
    </source>
</evidence>
<dbReference type="AlphaFoldDB" id="F5RAB3"/>
<feature type="transmembrane region" description="Helical" evidence="1">
    <location>
        <begin position="50"/>
        <end position="76"/>
    </location>
</feature>
<dbReference type="Pfam" id="PF05425">
    <property type="entry name" value="CopD"/>
    <property type="match status" value="1"/>
</dbReference>
<protein>
    <recommendedName>
        <fullName evidence="2">Copper resistance protein D domain-containing protein</fullName>
    </recommendedName>
</protein>